<protein>
    <submittedName>
        <fullName evidence="5">Methyltransferase family protein</fullName>
    </submittedName>
</protein>
<evidence type="ECO:0000313" key="5">
    <source>
        <dbReference type="EMBL" id="PTW60430.1"/>
    </source>
</evidence>
<dbReference type="PANTHER" id="PTHR43464:SF19">
    <property type="entry name" value="UBIQUINONE BIOSYNTHESIS O-METHYLTRANSFERASE, MITOCHONDRIAL"/>
    <property type="match status" value="1"/>
</dbReference>
<dbReference type="RefSeq" id="WP_107990050.1">
    <property type="nucleotide sequence ID" value="NZ_QAYG01000004.1"/>
</dbReference>
<dbReference type="InterPro" id="IPR041698">
    <property type="entry name" value="Methyltransf_25"/>
</dbReference>
<accession>A0A2T5V9L0</accession>
<dbReference type="InterPro" id="IPR029063">
    <property type="entry name" value="SAM-dependent_MTases_sf"/>
</dbReference>
<dbReference type="EMBL" id="QAYG01000004">
    <property type="protein sequence ID" value="PTW60430.1"/>
    <property type="molecule type" value="Genomic_DNA"/>
</dbReference>
<dbReference type="CDD" id="cd02440">
    <property type="entry name" value="AdoMet_MTases"/>
    <property type="match status" value="1"/>
</dbReference>
<sequence length="240" mass="26381">MASDIHDDEGFMKRRVAACARLDEQVGAKGDDPADRKAWFEQVYRSADDDPAAVPWADLAPKRVLLDWLEGHPGDGRAAIDIACGLGDNAEALSAAGWRTTAFDFAEDAIAWAKKRFVGSDVAYCVADLFDLPEAWRQEFDLVHECYTLQALDGALREAAFTAVASLVKPGGRLLVVTRVLPDSAAANGPPWPLMPAELSRFATLELEEESSLYYDVERPDGRIIPHARIQYRKRLPAAP</sequence>
<evidence type="ECO:0000259" key="4">
    <source>
        <dbReference type="Pfam" id="PF13649"/>
    </source>
</evidence>
<dbReference type="Gene3D" id="3.40.50.150">
    <property type="entry name" value="Vaccinia Virus protein VP39"/>
    <property type="match status" value="1"/>
</dbReference>
<dbReference type="Pfam" id="PF13649">
    <property type="entry name" value="Methyltransf_25"/>
    <property type="match status" value="1"/>
</dbReference>
<dbReference type="AlphaFoldDB" id="A0A2T5V9L0"/>
<dbReference type="OrthoDB" id="189743at2"/>
<gene>
    <name evidence="5" type="ORF">C8N35_10453</name>
</gene>
<evidence type="ECO:0000313" key="6">
    <source>
        <dbReference type="Proteomes" id="UP000244081"/>
    </source>
</evidence>
<keyword evidence="2 5" id="KW-0808">Transferase</keyword>
<feature type="domain" description="Methyltransferase" evidence="4">
    <location>
        <begin position="80"/>
        <end position="172"/>
    </location>
</feature>
<reference evidence="5 6" key="1">
    <citation type="submission" date="2018-04" db="EMBL/GenBank/DDBJ databases">
        <title>Genomic Encyclopedia of Archaeal and Bacterial Type Strains, Phase II (KMG-II): from individual species to whole genera.</title>
        <authorList>
            <person name="Goeker M."/>
        </authorList>
    </citation>
    <scope>NUCLEOTIDE SEQUENCE [LARGE SCALE GENOMIC DNA]</scope>
    <source>
        <strain evidence="5 6">DSM 23382</strain>
    </source>
</reference>
<evidence type="ECO:0000256" key="2">
    <source>
        <dbReference type="ARBA" id="ARBA00022679"/>
    </source>
</evidence>
<name>A0A2T5V9L0_9HYPH</name>
<organism evidence="5 6">
    <name type="scientific">Breoghania corrubedonensis</name>
    <dbReference type="NCBI Taxonomy" id="665038"/>
    <lineage>
        <taxon>Bacteria</taxon>
        <taxon>Pseudomonadati</taxon>
        <taxon>Pseudomonadota</taxon>
        <taxon>Alphaproteobacteria</taxon>
        <taxon>Hyphomicrobiales</taxon>
        <taxon>Stappiaceae</taxon>
        <taxon>Breoghania</taxon>
    </lineage>
</organism>
<keyword evidence="6" id="KW-1185">Reference proteome</keyword>
<dbReference type="SUPFAM" id="SSF53335">
    <property type="entry name" value="S-adenosyl-L-methionine-dependent methyltransferases"/>
    <property type="match status" value="1"/>
</dbReference>
<dbReference type="GO" id="GO:0008168">
    <property type="term" value="F:methyltransferase activity"/>
    <property type="evidence" value="ECO:0007669"/>
    <property type="project" value="UniProtKB-KW"/>
</dbReference>
<dbReference type="GO" id="GO:0032259">
    <property type="term" value="P:methylation"/>
    <property type="evidence" value="ECO:0007669"/>
    <property type="project" value="UniProtKB-KW"/>
</dbReference>
<dbReference type="PANTHER" id="PTHR43464">
    <property type="entry name" value="METHYLTRANSFERASE"/>
    <property type="match status" value="1"/>
</dbReference>
<proteinExistence type="predicted"/>
<evidence type="ECO:0000256" key="1">
    <source>
        <dbReference type="ARBA" id="ARBA00022603"/>
    </source>
</evidence>
<dbReference type="Proteomes" id="UP000244081">
    <property type="component" value="Unassembled WGS sequence"/>
</dbReference>
<keyword evidence="1 5" id="KW-0489">Methyltransferase</keyword>
<comment type="caution">
    <text evidence="5">The sequence shown here is derived from an EMBL/GenBank/DDBJ whole genome shotgun (WGS) entry which is preliminary data.</text>
</comment>
<keyword evidence="3" id="KW-0949">S-adenosyl-L-methionine</keyword>
<evidence type="ECO:0000256" key="3">
    <source>
        <dbReference type="ARBA" id="ARBA00022691"/>
    </source>
</evidence>